<protein>
    <submittedName>
        <fullName evidence="2">Uncharacterized protein</fullName>
    </submittedName>
</protein>
<keyword evidence="1" id="KW-0732">Signal</keyword>
<organism evidence="2 3">
    <name type="scientific">Microctonus hyperodae</name>
    <name type="common">Parasitoid wasp</name>
    <dbReference type="NCBI Taxonomy" id="165561"/>
    <lineage>
        <taxon>Eukaryota</taxon>
        <taxon>Metazoa</taxon>
        <taxon>Ecdysozoa</taxon>
        <taxon>Arthropoda</taxon>
        <taxon>Hexapoda</taxon>
        <taxon>Insecta</taxon>
        <taxon>Pterygota</taxon>
        <taxon>Neoptera</taxon>
        <taxon>Endopterygota</taxon>
        <taxon>Hymenoptera</taxon>
        <taxon>Apocrita</taxon>
        <taxon>Ichneumonoidea</taxon>
        <taxon>Braconidae</taxon>
        <taxon>Euphorinae</taxon>
        <taxon>Microctonus</taxon>
    </lineage>
</organism>
<reference evidence="2" key="1">
    <citation type="journal article" date="2023" name="bioRxiv">
        <title>Scaffold-level genome assemblies of two parasitoid biocontrol wasps reveal the parthenogenesis mechanism and an associated novel virus.</title>
        <authorList>
            <person name="Inwood S."/>
            <person name="Skelly J."/>
            <person name="Guhlin J."/>
            <person name="Harrop T."/>
            <person name="Goldson S."/>
            <person name="Dearden P."/>
        </authorList>
    </citation>
    <scope>NUCLEOTIDE SEQUENCE</scope>
    <source>
        <strain evidence="2">Lincoln</strain>
        <tissue evidence="2">Whole body</tissue>
    </source>
</reference>
<evidence type="ECO:0000313" key="2">
    <source>
        <dbReference type="EMBL" id="KAK0181398.1"/>
    </source>
</evidence>
<dbReference type="AlphaFoldDB" id="A0AA39G4V8"/>
<dbReference type="Proteomes" id="UP001168972">
    <property type="component" value="Unassembled WGS sequence"/>
</dbReference>
<proteinExistence type="predicted"/>
<name>A0AA39G4V8_MICHY</name>
<keyword evidence="3" id="KW-1185">Reference proteome</keyword>
<gene>
    <name evidence="2" type="ORF">PV327_003688</name>
</gene>
<dbReference type="EMBL" id="JAQQBR010000002">
    <property type="protein sequence ID" value="KAK0181398.1"/>
    <property type="molecule type" value="Genomic_DNA"/>
</dbReference>
<feature type="signal peptide" evidence="1">
    <location>
        <begin position="1"/>
        <end position="27"/>
    </location>
</feature>
<evidence type="ECO:0000256" key="1">
    <source>
        <dbReference type="SAM" id="SignalP"/>
    </source>
</evidence>
<evidence type="ECO:0000313" key="3">
    <source>
        <dbReference type="Proteomes" id="UP001168972"/>
    </source>
</evidence>
<feature type="chain" id="PRO_5041304513" evidence="1">
    <location>
        <begin position="28"/>
        <end position="304"/>
    </location>
</feature>
<accession>A0AA39G4V8</accession>
<reference evidence="2" key="2">
    <citation type="submission" date="2023-03" db="EMBL/GenBank/DDBJ databases">
        <authorList>
            <person name="Inwood S.N."/>
            <person name="Skelly J.G."/>
            <person name="Guhlin J."/>
            <person name="Harrop T.W.R."/>
            <person name="Goldson S.G."/>
            <person name="Dearden P.K."/>
        </authorList>
    </citation>
    <scope>NUCLEOTIDE SEQUENCE</scope>
    <source>
        <strain evidence="2">Lincoln</strain>
        <tissue evidence="2">Whole body</tissue>
    </source>
</reference>
<comment type="caution">
    <text evidence="2">The sequence shown here is derived from an EMBL/GenBank/DDBJ whole genome shotgun (WGS) entry which is preliminary data.</text>
</comment>
<sequence>MIHLRFMSKLLIIPFAVFIDFPQVISSLSQTYDEFHNPIDGYDLNNGPVIYEAYYPDENLKQKKSSFYNEPIVRNSRQFHYNTRESPTIRVNTRNSDVDSISLSNLYQSENSHLIDDKYFHAIESSIQDYNTASEMNYNRRVNNALRYLVYNIDKKIRNPVDNPESTKNWGDQDRLVAKSYIEYWKLANDLAHSDKYHTVPQLFTAQLNAHKQPIIDTSTQEDIFQPRPQIINYKFSLPIKPRLQINKLHFPIEIYENESANIINKQSNGLLLNEKPQIKFIEVEGKPTHKVRHHHGQKSRQIS</sequence>